<dbReference type="Gene3D" id="3.90.930.12">
    <property type="entry name" value="Ribosomal protein L6, alpha-beta domain"/>
    <property type="match status" value="1"/>
</dbReference>
<dbReference type="InterPro" id="IPR000702">
    <property type="entry name" value="Ribosomal_uL6-like"/>
</dbReference>
<evidence type="ECO:0000256" key="2">
    <source>
        <dbReference type="ARBA" id="ARBA00022980"/>
    </source>
</evidence>
<proteinExistence type="inferred from homology"/>
<geneLocation type="mitochondrion" evidence="4"/>
<dbReference type="InterPro" id="IPR019906">
    <property type="entry name" value="Ribosomal_uL6_bac-type"/>
</dbReference>
<evidence type="ECO:0000256" key="1">
    <source>
        <dbReference type="ARBA" id="ARBA00009356"/>
    </source>
</evidence>
<reference evidence="4" key="1">
    <citation type="journal article" date="2010" name="Curr. Genet.">
        <title>Complete sequence of the mitochondrial genome of a diatom alga Synedra acus and comparative analysis of diatom mitochondrial genomes.</title>
        <authorList>
            <person name="Ravin N.V."/>
            <person name="Galachyants Y.P."/>
            <person name="Mardanov A.V."/>
            <person name="Beletsky A.V."/>
            <person name="Petrova D.P."/>
            <person name="Sherbakova T.A."/>
            <person name="Zakharova Y.R."/>
            <person name="Likhoshway Y.V."/>
            <person name="Skryabin K.G."/>
            <person name="Grachev M.A."/>
        </authorList>
    </citation>
    <scope>NUCLEOTIDE SEQUENCE [LARGE SCALE GENOMIC DNA]</scope>
</reference>
<dbReference type="PANTHER" id="PTHR11655:SF14">
    <property type="entry name" value="LARGE RIBOSOMAL SUBUNIT PROTEIN UL6M"/>
    <property type="match status" value="1"/>
</dbReference>
<dbReference type="SUPFAM" id="SSF56053">
    <property type="entry name" value="Ribosomal protein L6"/>
    <property type="match status" value="1"/>
</dbReference>
<accession>D2JP75</accession>
<dbReference type="InterPro" id="IPR002358">
    <property type="entry name" value="Ribosomal_uL6_CS"/>
</dbReference>
<dbReference type="AlphaFoldDB" id="D2JP75"/>
<comment type="similarity">
    <text evidence="1">Belongs to the universal ribosomal protein uL6 family.</text>
</comment>
<dbReference type="GO" id="GO:1990904">
    <property type="term" value="C:ribonucleoprotein complex"/>
    <property type="evidence" value="ECO:0007669"/>
    <property type="project" value="UniProtKB-KW"/>
</dbReference>
<dbReference type="GO" id="GO:0002181">
    <property type="term" value="P:cytoplasmic translation"/>
    <property type="evidence" value="ECO:0007669"/>
    <property type="project" value="TreeGrafter"/>
</dbReference>
<dbReference type="EMBL" id="GU002153">
    <property type="protein sequence ID" value="ACX62004.1"/>
    <property type="molecule type" value="Genomic_DNA"/>
</dbReference>
<dbReference type="GeneID" id="8690492"/>
<protein>
    <submittedName>
        <fullName evidence="4">Ribosomal protein L6</fullName>
    </submittedName>
</protein>
<dbReference type="PRINTS" id="PR00059">
    <property type="entry name" value="RIBOSOMALL6"/>
</dbReference>
<gene>
    <name evidence="4" type="primary">rpl6</name>
</gene>
<dbReference type="RefSeq" id="YP_003359456.1">
    <property type="nucleotide sequence ID" value="NC_013710.1"/>
</dbReference>
<keyword evidence="3" id="KW-0687">Ribonucleoprotein</keyword>
<evidence type="ECO:0000256" key="3">
    <source>
        <dbReference type="ARBA" id="ARBA00023274"/>
    </source>
</evidence>
<dbReference type="PROSITE" id="PS00525">
    <property type="entry name" value="RIBOSOMAL_L6_1"/>
    <property type="match status" value="1"/>
</dbReference>
<dbReference type="PANTHER" id="PTHR11655">
    <property type="entry name" value="60S/50S RIBOSOMAL PROTEIN L6/L9"/>
    <property type="match status" value="1"/>
</dbReference>
<sequence>MSFLSKRVGIKIPKHIAVLYNQKKNHLTLIGPLGSKTIILKFKLFFVANIHSIFVMAPLGKISKKQIKSICGSLQAQLKQVILELSVRYHKALKLIGVGFKAYLHNIGIANVLQFKLGFSHFIFYKIPRDVHLTTLKDTKVFLTNPCLKKVTQISAIIRSFKFPEIYKGKGILYNDEKVLLKKGKKIS</sequence>
<name>D2JP75_9STRA</name>
<keyword evidence="4" id="KW-0496">Mitochondrion</keyword>
<organism evidence="4">
    <name type="scientific">Ulnaria acus</name>
    <dbReference type="NCBI Taxonomy" id="1436140"/>
    <lineage>
        <taxon>Eukaryota</taxon>
        <taxon>Sar</taxon>
        <taxon>Stramenopiles</taxon>
        <taxon>Ochrophyta</taxon>
        <taxon>Bacillariophyta</taxon>
        <taxon>Fragilariophyceae</taxon>
        <taxon>Fragilariophycidae</taxon>
        <taxon>Licmophorales</taxon>
        <taxon>Ulnariaceae</taxon>
        <taxon>Ulnaria</taxon>
    </lineage>
</organism>
<dbReference type="InterPro" id="IPR036789">
    <property type="entry name" value="Ribosomal_uL6-like_a/b-dom_sf"/>
</dbReference>
<dbReference type="PIRSF" id="PIRSF002162">
    <property type="entry name" value="Ribosomal_L6"/>
    <property type="match status" value="1"/>
</dbReference>
<dbReference type="GO" id="GO:0019843">
    <property type="term" value="F:rRNA binding"/>
    <property type="evidence" value="ECO:0007669"/>
    <property type="project" value="InterPro"/>
</dbReference>
<dbReference type="GO" id="GO:0003735">
    <property type="term" value="F:structural constituent of ribosome"/>
    <property type="evidence" value="ECO:0007669"/>
    <property type="project" value="InterPro"/>
</dbReference>
<keyword evidence="2 4" id="KW-0689">Ribosomal protein</keyword>
<evidence type="ECO:0000313" key="4">
    <source>
        <dbReference type="EMBL" id="ACX62004.1"/>
    </source>
</evidence>
<dbReference type="GO" id="GO:0005840">
    <property type="term" value="C:ribosome"/>
    <property type="evidence" value="ECO:0007669"/>
    <property type="project" value="UniProtKB-KW"/>
</dbReference>